<keyword evidence="4" id="KW-0472">Membrane</keyword>
<evidence type="ECO:0000256" key="3">
    <source>
        <dbReference type="SAM" id="MobiDB-lite"/>
    </source>
</evidence>
<feature type="compositionally biased region" description="Low complexity" evidence="3">
    <location>
        <begin position="825"/>
        <end position="847"/>
    </location>
</feature>
<feature type="transmembrane region" description="Helical" evidence="4">
    <location>
        <begin position="727"/>
        <end position="746"/>
    </location>
</feature>
<feature type="transmembrane region" description="Helical" evidence="4">
    <location>
        <begin position="265"/>
        <end position="290"/>
    </location>
</feature>
<dbReference type="EMBL" id="NAJL01000024">
    <property type="protein sequence ID" value="TKA27210.1"/>
    <property type="molecule type" value="Genomic_DNA"/>
</dbReference>
<dbReference type="InterPro" id="IPR049326">
    <property type="entry name" value="Rhodopsin_dom_fungi"/>
</dbReference>
<dbReference type="GO" id="GO:0005886">
    <property type="term" value="C:plasma membrane"/>
    <property type="evidence" value="ECO:0007669"/>
    <property type="project" value="UniProtKB-SubCell"/>
</dbReference>
<organism evidence="6 7">
    <name type="scientific">Salinomyces thailandicus</name>
    <dbReference type="NCBI Taxonomy" id="706561"/>
    <lineage>
        <taxon>Eukaryota</taxon>
        <taxon>Fungi</taxon>
        <taxon>Dikarya</taxon>
        <taxon>Ascomycota</taxon>
        <taxon>Pezizomycotina</taxon>
        <taxon>Dothideomycetes</taxon>
        <taxon>Dothideomycetidae</taxon>
        <taxon>Mycosphaerellales</taxon>
        <taxon>Teratosphaeriaceae</taxon>
        <taxon>Salinomyces</taxon>
    </lineage>
</organism>
<feature type="transmembrane region" description="Helical" evidence="4">
    <location>
        <begin position="485"/>
        <end position="504"/>
    </location>
</feature>
<feature type="transmembrane region" description="Helical" evidence="4">
    <location>
        <begin position="678"/>
        <end position="697"/>
    </location>
</feature>
<evidence type="ECO:0000256" key="2">
    <source>
        <dbReference type="ARBA" id="ARBA00022475"/>
    </source>
</evidence>
<gene>
    <name evidence="6" type="ORF">B0A50_04547</name>
</gene>
<feature type="compositionally biased region" description="Basic and acidic residues" evidence="3">
    <location>
        <begin position="860"/>
        <end position="873"/>
    </location>
</feature>
<feature type="transmembrane region" description="Helical" evidence="4">
    <location>
        <begin position="129"/>
        <end position="151"/>
    </location>
</feature>
<dbReference type="OrthoDB" id="546893at2759"/>
<feature type="transmembrane region" description="Helical" evidence="4">
    <location>
        <begin position="630"/>
        <end position="652"/>
    </location>
</feature>
<dbReference type="Pfam" id="PF20684">
    <property type="entry name" value="Fung_rhodopsin"/>
    <property type="match status" value="1"/>
</dbReference>
<feature type="region of interest" description="Disordered" evidence="3">
    <location>
        <begin position="304"/>
        <end position="356"/>
    </location>
</feature>
<feature type="domain" description="Rhodopsin" evidence="5">
    <location>
        <begin position="36"/>
        <end position="295"/>
    </location>
</feature>
<feature type="transmembrane region" description="Helical" evidence="4">
    <location>
        <begin position="789"/>
        <end position="808"/>
    </location>
</feature>
<comment type="subcellular location">
    <subcellularLocation>
        <location evidence="1">Cell inner membrane</location>
        <topology evidence="1">Multi-pass membrane protein</topology>
    </subcellularLocation>
</comment>
<accession>A0A4U0TXL5</accession>
<feature type="transmembrane region" description="Helical" evidence="4">
    <location>
        <begin position="96"/>
        <end position="117"/>
    </location>
</feature>
<dbReference type="SUPFAM" id="SSF103473">
    <property type="entry name" value="MFS general substrate transporter"/>
    <property type="match status" value="1"/>
</dbReference>
<dbReference type="AlphaFoldDB" id="A0A4U0TXL5"/>
<keyword evidence="7" id="KW-1185">Reference proteome</keyword>
<dbReference type="Proteomes" id="UP000308549">
    <property type="component" value="Unassembled WGS sequence"/>
</dbReference>
<protein>
    <recommendedName>
        <fullName evidence="5">Rhodopsin domain-containing protein</fullName>
    </recommendedName>
</protein>
<dbReference type="InterPro" id="IPR050375">
    <property type="entry name" value="MFS_TsgA-like"/>
</dbReference>
<evidence type="ECO:0000256" key="1">
    <source>
        <dbReference type="ARBA" id="ARBA00004429"/>
    </source>
</evidence>
<proteinExistence type="predicted"/>
<dbReference type="PANTHER" id="PTHR43702:SF13">
    <property type="entry name" value="MONOSACCHARIDE TRANSPORTER, PUTATIVE (AFU_ORTHOLOGUE AFUA_4G06630)-RELATED"/>
    <property type="match status" value="1"/>
</dbReference>
<feature type="transmembrane region" description="Helical" evidence="4">
    <location>
        <begin position="510"/>
        <end position="527"/>
    </location>
</feature>
<dbReference type="GO" id="GO:0022857">
    <property type="term" value="F:transmembrane transporter activity"/>
    <property type="evidence" value="ECO:0007669"/>
    <property type="project" value="InterPro"/>
</dbReference>
<feature type="transmembrane region" description="Helical" evidence="4">
    <location>
        <begin position="457"/>
        <end position="478"/>
    </location>
</feature>
<feature type="region of interest" description="Disordered" evidence="3">
    <location>
        <begin position="821"/>
        <end position="873"/>
    </location>
</feature>
<feature type="transmembrane region" description="Helical" evidence="4">
    <location>
        <begin position="416"/>
        <end position="437"/>
    </location>
</feature>
<evidence type="ECO:0000259" key="5">
    <source>
        <dbReference type="Pfam" id="PF20684"/>
    </source>
</evidence>
<evidence type="ECO:0000313" key="7">
    <source>
        <dbReference type="Proteomes" id="UP000308549"/>
    </source>
</evidence>
<feature type="transmembrane region" description="Helical" evidence="4">
    <location>
        <begin position="51"/>
        <end position="76"/>
    </location>
</feature>
<dbReference type="InterPro" id="IPR036259">
    <property type="entry name" value="MFS_trans_sf"/>
</dbReference>
<dbReference type="PANTHER" id="PTHR43702">
    <property type="entry name" value="L-FUCOSE-PROTON SYMPORTER"/>
    <property type="match status" value="1"/>
</dbReference>
<evidence type="ECO:0000256" key="4">
    <source>
        <dbReference type="SAM" id="Phobius"/>
    </source>
</evidence>
<keyword evidence="4" id="KW-1133">Transmembrane helix</keyword>
<feature type="transmembrane region" description="Helical" evidence="4">
    <location>
        <begin position="210"/>
        <end position="232"/>
    </location>
</feature>
<dbReference type="InterPro" id="IPR011701">
    <property type="entry name" value="MFS"/>
</dbReference>
<name>A0A4U0TXL5_9PEZI</name>
<keyword evidence="2" id="KW-1003">Cell membrane</keyword>
<reference evidence="6 7" key="1">
    <citation type="submission" date="2017-03" db="EMBL/GenBank/DDBJ databases">
        <title>Genomes of endolithic fungi from Antarctica.</title>
        <authorList>
            <person name="Coleine C."/>
            <person name="Masonjones S."/>
            <person name="Stajich J.E."/>
        </authorList>
    </citation>
    <scope>NUCLEOTIDE SEQUENCE [LARGE SCALE GENOMIC DNA]</scope>
    <source>
        <strain evidence="6 7">CCFEE 6315</strain>
    </source>
</reference>
<evidence type="ECO:0000313" key="6">
    <source>
        <dbReference type="EMBL" id="TKA27210.1"/>
    </source>
</evidence>
<comment type="caution">
    <text evidence="6">The sequence shown here is derived from an EMBL/GenBank/DDBJ whole genome shotgun (WGS) entry which is preliminary data.</text>
</comment>
<feature type="transmembrane region" description="Helical" evidence="4">
    <location>
        <begin position="17"/>
        <end position="39"/>
    </location>
</feature>
<dbReference type="Pfam" id="PF07690">
    <property type="entry name" value="MFS_1"/>
    <property type="match status" value="1"/>
</dbReference>
<sequence>MDAADTHHGHFLGRSDAVFAVSIIMAALSTLFVFSRLVSRAVIVKRISVDDYLIAVAWIIAFGLWFSICYGAAWGLGRHEWDVPTSWQQDLRKANYAFTVLYQPALMALKTSILSFYLTFSTTHRIFKWACITTLVVVNAGGFALTMVTVFQCRPVSAVFQAVTPANATCTDIVMIYLSSAPLNLITDFAILFLPMPILTAMHLPRKQKLILVITFGFGVFVTAVDVVRIAYLQSASETRLAEIQNNVHDNDGASRNAVQTDFSWYASFSFMWSVIEVSVGIMCACVPGLKPLASRFLPHMLRDPGDGPSKSESISAPLGTVDTTETQRIPSVPDDVHHRDFGSQSEPPTNEDEGPMGMMDFLTTPEMNDFPNGIERTQTALTNSTRNTAPETPTFFQFVNMKNQKCMLHMTNRESLFPVAMVTVLFFIWGFEYGLLDVLNQEFQRVAHMSAGKSTSIHSAYFAGYLVGPLTVGRLVLKHWGFKACFSVGLATFGCGTLIFWPAAVLTSFPAFIITNFIVAFGLSILETAANPFTALCGPAEYSEVRLLLSQGVQATGSVVAPLIAHKAFFHRAEDAPSLVDTQWAYLGISLATILLAVAYHYLPLPEASDEELEDASERMDGANKAKTGGVGVIWITLGIAVFSQFCYVGAQEVNSTAFDIYLGAILPTYNPVNYMAVAHTAFTVMRFVAAGLVFWIKPRILLLGFFTGAIVFGALAMHLLGHAGLAAMILTYAMEGPTFPLIFAQGLRGMGRHTKLASVFLNVATSGGAVLPPISQAIATTDRRTRLSIVVAVAAFAAGAPFALWLNISPLARHQVDPIKDVTSPSGSRPGSTSSRASRALSLFSMQKKSGKDSPGVEYRERKTEEGGTSI</sequence>
<dbReference type="Gene3D" id="1.20.1250.20">
    <property type="entry name" value="MFS general substrate transporter like domains"/>
    <property type="match status" value="2"/>
</dbReference>
<keyword evidence="4" id="KW-0812">Transmembrane</keyword>
<feature type="transmembrane region" description="Helical" evidence="4">
    <location>
        <begin position="702"/>
        <end position="721"/>
    </location>
</feature>
<feature type="transmembrane region" description="Helical" evidence="4">
    <location>
        <begin position="174"/>
        <end position="198"/>
    </location>
</feature>